<dbReference type="SMART" id="SM00382">
    <property type="entry name" value="AAA"/>
    <property type="match status" value="1"/>
</dbReference>
<accession>A0A1V9GC80</accession>
<proteinExistence type="inferred from homology"/>
<reference evidence="6" key="1">
    <citation type="submission" date="2016-04" db="EMBL/GenBank/DDBJ databases">
        <authorList>
            <person name="Chen L."/>
            <person name="Zhuang W."/>
            <person name="Wang G."/>
        </authorList>
    </citation>
    <scope>NUCLEOTIDE SEQUENCE [LARGE SCALE GENOMIC DNA]</scope>
    <source>
        <strain evidence="6">208</strain>
    </source>
</reference>
<dbReference type="CDD" id="cd19481">
    <property type="entry name" value="RecA-like_protease"/>
    <property type="match status" value="1"/>
</dbReference>
<keyword evidence="2" id="KW-0547">Nucleotide-binding</keyword>
<organism evidence="5 6">
    <name type="scientific">Niastella populi</name>
    <dbReference type="NCBI Taxonomy" id="550983"/>
    <lineage>
        <taxon>Bacteria</taxon>
        <taxon>Pseudomonadati</taxon>
        <taxon>Bacteroidota</taxon>
        <taxon>Chitinophagia</taxon>
        <taxon>Chitinophagales</taxon>
        <taxon>Chitinophagaceae</taxon>
        <taxon>Niastella</taxon>
    </lineage>
</organism>
<dbReference type="Proteomes" id="UP000192276">
    <property type="component" value="Unassembled WGS sequence"/>
</dbReference>
<feature type="domain" description="AAA+ ATPase" evidence="4">
    <location>
        <begin position="238"/>
        <end position="370"/>
    </location>
</feature>
<name>A0A1V9GC80_9BACT</name>
<comment type="similarity">
    <text evidence="1">Belongs to the AAA ATPase family.</text>
</comment>
<dbReference type="Gene3D" id="3.40.50.300">
    <property type="entry name" value="P-loop containing nucleotide triphosphate hydrolases"/>
    <property type="match status" value="1"/>
</dbReference>
<keyword evidence="3" id="KW-0067">ATP-binding</keyword>
<dbReference type="RefSeq" id="WP_081158433.1">
    <property type="nucleotide sequence ID" value="NZ_LWBP01000001.1"/>
</dbReference>
<dbReference type="InterPro" id="IPR050221">
    <property type="entry name" value="26S_Proteasome_ATPase"/>
</dbReference>
<evidence type="ECO:0000313" key="6">
    <source>
        <dbReference type="Proteomes" id="UP000192276"/>
    </source>
</evidence>
<dbReference type="AlphaFoldDB" id="A0A1V9GC80"/>
<dbReference type="OrthoDB" id="7438987at2"/>
<evidence type="ECO:0000256" key="1">
    <source>
        <dbReference type="ARBA" id="ARBA00006914"/>
    </source>
</evidence>
<gene>
    <name evidence="5" type="ORF">A4R26_00205</name>
</gene>
<dbReference type="GO" id="GO:0005524">
    <property type="term" value="F:ATP binding"/>
    <property type="evidence" value="ECO:0007669"/>
    <property type="project" value="UniProtKB-KW"/>
</dbReference>
<comment type="caution">
    <text evidence="5">The sequence shown here is derived from an EMBL/GenBank/DDBJ whole genome shotgun (WGS) entry which is preliminary data.</text>
</comment>
<evidence type="ECO:0000313" key="5">
    <source>
        <dbReference type="EMBL" id="OQP68269.1"/>
    </source>
</evidence>
<evidence type="ECO:0000259" key="4">
    <source>
        <dbReference type="SMART" id="SM00382"/>
    </source>
</evidence>
<keyword evidence="6" id="KW-1185">Reference proteome</keyword>
<dbReference type="EMBL" id="LWBP01000001">
    <property type="protein sequence ID" value="OQP68269.1"/>
    <property type="molecule type" value="Genomic_DNA"/>
</dbReference>
<dbReference type="PANTHER" id="PTHR23073">
    <property type="entry name" value="26S PROTEASOME REGULATORY SUBUNIT"/>
    <property type="match status" value="1"/>
</dbReference>
<evidence type="ECO:0000256" key="2">
    <source>
        <dbReference type="ARBA" id="ARBA00022741"/>
    </source>
</evidence>
<dbReference type="STRING" id="550983.A4R26_00205"/>
<dbReference type="InterPro" id="IPR003593">
    <property type="entry name" value="AAA+_ATPase"/>
</dbReference>
<dbReference type="InterPro" id="IPR003959">
    <property type="entry name" value="ATPase_AAA_core"/>
</dbReference>
<protein>
    <submittedName>
        <fullName evidence="5">AAA family ATPase</fullName>
    </submittedName>
</protein>
<dbReference type="InterPro" id="IPR027417">
    <property type="entry name" value="P-loop_NTPase"/>
</dbReference>
<dbReference type="SUPFAM" id="SSF52540">
    <property type="entry name" value="P-loop containing nucleoside triphosphate hydrolases"/>
    <property type="match status" value="1"/>
</dbReference>
<sequence length="448" mass="50011">MDTLQANAVTAARELEWFSAILTARGAISFNNDPSQPPVNTITPPAVTNDPSPYAAVIRQFNLSHAERFVLILSLAPHLQPELLDMLLMKNESTGHPFTQLGGQKSPGGCNLPTGETAVFLLAGNDLQQRYRLLHLFNDTHIFHTQNILKLQPVAPGEPRLSGLLIPSTEYLTLLTTGEKFRPDFTAGFPAKRLTTGMEWADLVVDDEVMAELEEIKTWLQHGPTLLNDWGYAKKIKPGFRVLFSGPPGTGKTLTAALLGKWAGMDVYRIDLSMVVSKYIGETEKNLASVFDMAENRNWILFFDEADALFGKRTNVSDAHDRHANQEVSYLLQRIEDYNGLIVLATNFKNNVDEAFARRFQVMIDFKKPDEHQRLQLWTVAFSPPCKLAPEVSLPKLAADHAITGAAIMNVVRWCCLRALGRNTTEIFLPDVKHAIRKEMHKEGKAVV</sequence>
<dbReference type="GO" id="GO:0016887">
    <property type="term" value="F:ATP hydrolysis activity"/>
    <property type="evidence" value="ECO:0007669"/>
    <property type="project" value="InterPro"/>
</dbReference>
<evidence type="ECO:0000256" key="3">
    <source>
        <dbReference type="ARBA" id="ARBA00022840"/>
    </source>
</evidence>
<dbReference type="Pfam" id="PF00004">
    <property type="entry name" value="AAA"/>
    <property type="match status" value="1"/>
</dbReference>